<evidence type="ECO:0000256" key="1">
    <source>
        <dbReference type="SAM" id="Coils"/>
    </source>
</evidence>
<name>A0A1S3XDM0_TOBAC</name>
<accession>A0A1S3XDM0</accession>
<organism evidence="6">
    <name type="scientific">Nicotiana tabacum</name>
    <name type="common">Common tobacco</name>
    <dbReference type="NCBI Taxonomy" id="4097"/>
    <lineage>
        <taxon>Eukaryota</taxon>
        <taxon>Viridiplantae</taxon>
        <taxon>Streptophyta</taxon>
        <taxon>Embryophyta</taxon>
        <taxon>Tracheophyta</taxon>
        <taxon>Spermatophyta</taxon>
        <taxon>Magnoliopsida</taxon>
        <taxon>eudicotyledons</taxon>
        <taxon>Gunneridae</taxon>
        <taxon>Pentapetalae</taxon>
        <taxon>asterids</taxon>
        <taxon>lamiids</taxon>
        <taxon>Solanales</taxon>
        <taxon>Solanaceae</taxon>
        <taxon>Nicotianoideae</taxon>
        <taxon>Nicotianeae</taxon>
        <taxon>Nicotiana</taxon>
    </lineage>
</organism>
<feature type="domain" description="Transposase-associated" evidence="3">
    <location>
        <begin position="297"/>
        <end position="377"/>
    </location>
</feature>
<dbReference type="Pfam" id="PF03004">
    <property type="entry name" value="Transposase_24"/>
    <property type="match status" value="2"/>
</dbReference>
<reference evidence="5 6" key="2">
    <citation type="submission" date="2025-04" db="UniProtKB">
        <authorList>
            <consortium name="RefSeq"/>
        </authorList>
    </citation>
    <scope>IDENTIFICATION</scope>
</reference>
<dbReference type="RefSeq" id="XP_016437867.1">
    <property type="nucleotide sequence ID" value="XM_016582381.1"/>
</dbReference>
<evidence type="ECO:0000313" key="6">
    <source>
        <dbReference type="RefSeq" id="XP_016437868.1"/>
    </source>
</evidence>
<keyword evidence="1" id="KW-0175">Coiled coil</keyword>
<keyword evidence="4" id="KW-1185">Reference proteome</keyword>
<dbReference type="InterPro" id="IPR004252">
    <property type="entry name" value="Probable_transposase_24"/>
</dbReference>
<protein>
    <recommendedName>
        <fullName evidence="3">Transposase-associated domain-containing protein</fullName>
    </recommendedName>
</protein>
<feature type="region of interest" description="Disordered" evidence="2">
    <location>
        <begin position="514"/>
        <end position="539"/>
    </location>
</feature>
<dbReference type="InterPro" id="IPR029480">
    <property type="entry name" value="Transpos_assoc"/>
</dbReference>
<gene>
    <name evidence="5 6" type="primary">LOC107763876</name>
</gene>
<feature type="domain" description="Transposase-associated" evidence="3">
    <location>
        <begin position="11"/>
        <end position="78"/>
    </location>
</feature>
<dbReference type="KEGG" id="nta:107763876"/>
<evidence type="ECO:0000259" key="3">
    <source>
        <dbReference type="Pfam" id="PF13963"/>
    </source>
</evidence>
<reference key="1">
    <citation type="journal article" date="2014" name="Nat. Commun.">
        <title>The tobacco genome sequence and its comparison with those of tomato and potato.</title>
        <authorList>
            <person name="Sierro N."/>
            <person name="Battey J.N."/>
            <person name="Ouadi S."/>
            <person name="Bakaher N."/>
            <person name="Bovet L."/>
            <person name="Willig A."/>
            <person name="Goepfert S."/>
            <person name="Peitsch M.C."/>
            <person name="Ivanov N.V."/>
        </authorList>
    </citation>
    <scope>NUCLEOTIDE SEQUENCE [LARGE SCALE GENOMIC DNA]</scope>
    <source>
        <strain>cv. TN90</strain>
    </source>
</reference>
<evidence type="ECO:0000256" key="2">
    <source>
        <dbReference type="SAM" id="MobiDB-lite"/>
    </source>
</evidence>
<dbReference type="RefSeq" id="XP_016437868.1">
    <property type="nucleotide sequence ID" value="XM_016582382.1"/>
</dbReference>
<dbReference type="PaxDb" id="4097-A0A1S3XDM0"/>
<dbReference type="Pfam" id="PF13963">
    <property type="entry name" value="Transpos_assoc"/>
    <property type="match status" value="2"/>
</dbReference>
<feature type="compositionally biased region" description="Low complexity" evidence="2">
    <location>
        <begin position="520"/>
        <end position="535"/>
    </location>
</feature>
<dbReference type="AlphaFoldDB" id="A0A1S3XDM0"/>
<feature type="compositionally biased region" description="Basic residues" evidence="2">
    <location>
        <begin position="451"/>
        <end position="463"/>
    </location>
</feature>
<dbReference type="GeneID" id="107763876"/>
<feature type="coiled-coil region" evidence="1">
    <location>
        <begin position="236"/>
        <end position="272"/>
    </location>
</feature>
<evidence type="ECO:0000313" key="5">
    <source>
        <dbReference type="RefSeq" id="XP_016437867.1"/>
    </source>
</evidence>
<dbReference type="OrthoDB" id="1226305at2759"/>
<sequence>MYNRNYPNRRGLREEFVQGVDGFIDYTMSLSQFRHEGTIRCPCVNCKCMKFLKPENVKFHLYKKGFEDKYYFWIAHGEIEPSMDVNYQNFTDEEAFQKKSAKVKGVRAFEKGSSLHNEGFVTVRTQQKRLAYTRSVSCDEVLQETHTKKKKDGKKVWVEPQAEQTNNEYKKNLEEYIQNESIGDQDGPSKPSDNADISIKVVGDVHKERAYDVGSECSFTRQLPRLSGASSSSSQSLVNEDELEAAQKQLEAMREQVEMDSLRRQQQKLTKKHEAGRLKFAQFEKLVHKVTEMEQQRRWMYKRNYPNRGGLREEFVQGVAGFIDYAMSLSQFRDEGTIRCPCKKCKCRKLLKPEDIKLHLYEKGFKKKYYFWTDHGEIAPNMDMNFQNFTNEEAFQKKSGKAKGVRASEKGSSLHNEGLVTTRTPRRRLAYKRSVSRDHEVFQETHTMKRRMKKRFGLNRRPSKRNEYKQNLEDIQNQSVDNQDRPSKPSDNVDICLKVGGGLHKERAYGVGSECSFSRQSPGSPVASYSSQSSVNQGELEATQRKLEAMRKKEEMDSLRRQMQEVTEMFEADFLELDRLQKLMHEFTHSCRSNPVSDSGYDGKN</sequence>
<proteinExistence type="predicted"/>
<evidence type="ECO:0000313" key="4">
    <source>
        <dbReference type="Proteomes" id="UP000790787"/>
    </source>
</evidence>
<feature type="region of interest" description="Disordered" evidence="2">
    <location>
        <begin position="451"/>
        <end position="493"/>
    </location>
</feature>
<dbReference type="Proteomes" id="UP000790787">
    <property type="component" value="Chromosome 2"/>
</dbReference>